<accession>A0A6A0AEL9</accession>
<protein>
    <submittedName>
        <fullName evidence="1">Uncharacterized protein</fullName>
    </submittedName>
</protein>
<dbReference type="EMBL" id="BLLF01005364">
    <property type="protein sequence ID" value="GFH31088.1"/>
    <property type="molecule type" value="Genomic_DNA"/>
</dbReference>
<proteinExistence type="predicted"/>
<sequence length="81" mass="8153">MGEATFTTPRIAAELSGGAARPPRDVQPGDWVSVAAGVGRGGVEPELVGQSGQVVAVEAQGWVELHLPRLGPQGQPTAAGV</sequence>
<evidence type="ECO:0000313" key="2">
    <source>
        <dbReference type="Proteomes" id="UP000485058"/>
    </source>
</evidence>
<organism evidence="1 2">
    <name type="scientific">Haematococcus lacustris</name>
    <name type="common">Green alga</name>
    <name type="synonym">Haematococcus pluvialis</name>
    <dbReference type="NCBI Taxonomy" id="44745"/>
    <lineage>
        <taxon>Eukaryota</taxon>
        <taxon>Viridiplantae</taxon>
        <taxon>Chlorophyta</taxon>
        <taxon>core chlorophytes</taxon>
        <taxon>Chlorophyceae</taxon>
        <taxon>CS clade</taxon>
        <taxon>Chlamydomonadales</taxon>
        <taxon>Haematococcaceae</taxon>
        <taxon>Haematococcus</taxon>
    </lineage>
</organism>
<keyword evidence="2" id="KW-1185">Reference proteome</keyword>
<feature type="non-terminal residue" evidence="1">
    <location>
        <position position="81"/>
    </location>
</feature>
<evidence type="ECO:0000313" key="1">
    <source>
        <dbReference type="EMBL" id="GFH31088.1"/>
    </source>
</evidence>
<comment type="caution">
    <text evidence="1">The sequence shown here is derived from an EMBL/GenBank/DDBJ whole genome shotgun (WGS) entry which is preliminary data.</text>
</comment>
<gene>
    <name evidence="1" type="ORF">HaLaN_30057</name>
</gene>
<name>A0A6A0AEL9_HAELA</name>
<dbReference type="Proteomes" id="UP000485058">
    <property type="component" value="Unassembled WGS sequence"/>
</dbReference>
<reference evidence="1 2" key="1">
    <citation type="submission" date="2020-02" db="EMBL/GenBank/DDBJ databases">
        <title>Draft genome sequence of Haematococcus lacustris strain NIES-144.</title>
        <authorList>
            <person name="Morimoto D."/>
            <person name="Nakagawa S."/>
            <person name="Yoshida T."/>
            <person name="Sawayama S."/>
        </authorList>
    </citation>
    <scope>NUCLEOTIDE SEQUENCE [LARGE SCALE GENOMIC DNA]</scope>
    <source>
        <strain evidence="1 2">NIES-144</strain>
    </source>
</reference>
<dbReference type="AlphaFoldDB" id="A0A6A0AEL9"/>